<evidence type="ECO:0000313" key="4">
    <source>
        <dbReference type="Proteomes" id="UP001642720"/>
    </source>
</evidence>
<name>A0ABY2GYD5_9HYPO</name>
<dbReference type="Proteomes" id="UP001642720">
    <property type="component" value="Unassembled WGS sequence"/>
</dbReference>
<evidence type="ECO:0000256" key="2">
    <source>
        <dbReference type="SAM" id="SignalP"/>
    </source>
</evidence>
<reference evidence="3 4" key="1">
    <citation type="submission" date="2018-01" db="EMBL/GenBank/DDBJ databases">
        <title>Genome characterization of the sugarcane-associated fungus Trichoderma ghanense CCMA-1212 and their application in lignocelulose bioconversion.</title>
        <authorList>
            <person name="Steindorff A.S."/>
            <person name="Mendes T.D."/>
            <person name="Vilela E.S.D."/>
            <person name="Rodrigues D.S."/>
            <person name="Formighieri E.F."/>
            <person name="Melo I.S."/>
            <person name="Favaro L.C.L."/>
        </authorList>
    </citation>
    <scope>NUCLEOTIDE SEQUENCE [LARGE SCALE GENOMIC DNA]</scope>
    <source>
        <strain evidence="3 4">CCMA-1212</strain>
    </source>
</reference>
<sequence length="108" mass="12080">MLVLMLMPVLMLLPHPIFSSSMLDSIAHPSSAAVLVLADAGKLKGSYITAACYWQLGGRSHRGRRRCSSIAQQRRPQRSHNLGVHPLKRQPFEQWSKAALGRRRPGRL</sequence>
<organism evidence="3 4">
    <name type="scientific">Trichoderma ghanense</name>
    <dbReference type="NCBI Taxonomy" id="65468"/>
    <lineage>
        <taxon>Eukaryota</taxon>
        <taxon>Fungi</taxon>
        <taxon>Dikarya</taxon>
        <taxon>Ascomycota</taxon>
        <taxon>Pezizomycotina</taxon>
        <taxon>Sordariomycetes</taxon>
        <taxon>Hypocreomycetidae</taxon>
        <taxon>Hypocreales</taxon>
        <taxon>Hypocreaceae</taxon>
        <taxon>Trichoderma</taxon>
    </lineage>
</organism>
<evidence type="ECO:0000313" key="3">
    <source>
        <dbReference type="EMBL" id="TFB00980.1"/>
    </source>
</evidence>
<accession>A0ABY2GYD5</accession>
<keyword evidence="4" id="KW-1185">Reference proteome</keyword>
<evidence type="ECO:0000256" key="1">
    <source>
        <dbReference type="SAM" id="MobiDB-lite"/>
    </source>
</evidence>
<protein>
    <recommendedName>
        <fullName evidence="5">Secreted protein</fullName>
    </recommendedName>
</protein>
<dbReference type="EMBL" id="PPTA01000010">
    <property type="protein sequence ID" value="TFB00980.1"/>
    <property type="molecule type" value="Genomic_DNA"/>
</dbReference>
<keyword evidence="2" id="KW-0732">Signal</keyword>
<gene>
    <name evidence="3" type="ORF">CCMA1212_007169</name>
</gene>
<comment type="caution">
    <text evidence="3">The sequence shown here is derived from an EMBL/GenBank/DDBJ whole genome shotgun (WGS) entry which is preliminary data.</text>
</comment>
<feature type="chain" id="PRO_5046642496" description="Secreted protein" evidence="2">
    <location>
        <begin position="20"/>
        <end position="108"/>
    </location>
</feature>
<proteinExistence type="predicted"/>
<dbReference type="RefSeq" id="XP_073557181.1">
    <property type="nucleotide sequence ID" value="XM_073704343.1"/>
</dbReference>
<feature type="region of interest" description="Disordered" evidence="1">
    <location>
        <begin position="65"/>
        <end position="108"/>
    </location>
</feature>
<evidence type="ECO:0008006" key="5">
    <source>
        <dbReference type="Google" id="ProtNLM"/>
    </source>
</evidence>
<dbReference type="GeneID" id="300578793"/>
<feature type="signal peptide" evidence="2">
    <location>
        <begin position="1"/>
        <end position="19"/>
    </location>
</feature>